<feature type="transmembrane region" description="Helical" evidence="1">
    <location>
        <begin position="20"/>
        <end position="38"/>
    </location>
</feature>
<reference evidence="2" key="1">
    <citation type="submission" date="2023-03" db="EMBL/GenBank/DDBJ databases">
        <title>Massive genome expansion in bonnet fungi (Mycena s.s.) driven by repeated elements and novel gene families across ecological guilds.</title>
        <authorList>
            <consortium name="Lawrence Berkeley National Laboratory"/>
            <person name="Harder C.B."/>
            <person name="Miyauchi S."/>
            <person name="Viragh M."/>
            <person name="Kuo A."/>
            <person name="Thoen E."/>
            <person name="Andreopoulos B."/>
            <person name="Lu D."/>
            <person name="Skrede I."/>
            <person name="Drula E."/>
            <person name="Henrissat B."/>
            <person name="Morin E."/>
            <person name="Kohler A."/>
            <person name="Barry K."/>
            <person name="LaButti K."/>
            <person name="Morin E."/>
            <person name="Salamov A."/>
            <person name="Lipzen A."/>
            <person name="Mereny Z."/>
            <person name="Hegedus B."/>
            <person name="Baldrian P."/>
            <person name="Stursova M."/>
            <person name="Weitz H."/>
            <person name="Taylor A."/>
            <person name="Grigoriev I.V."/>
            <person name="Nagy L.G."/>
            <person name="Martin F."/>
            <person name="Kauserud H."/>
        </authorList>
    </citation>
    <scope>NUCLEOTIDE SEQUENCE</scope>
    <source>
        <strain evidence="2">CBHHK200</strain>
    </source>
</reference>
<evidence type="ECO:0000256" key="1">
    <source>
        <dbReference type="SAM" id="Phobius"/>
    </source>
</evidence>
<proteinExistence type="predicted"/>
<feature type="transmembrane region" description="Helical" evidence="1">
    <location>
        <begin position="50"/>
        <end position="76"/>
    </location>
</feature>
<gene>
    <name evidence="2" type="ORF">C8F04DRAFT_1291942</name>
</gene>
<feature type="transmembrane region" description="Helical" evidence="1">
    <location>
        <begin position="188"/>
        <end position="213"/>
    </location>
</feature>
<accession>A0AAD6SJF9</accession>
<keyword evidence="1" id="KW-1133">Transmembrane helix</keyword>
<keyword evidence="1" id="KW-0812">Transmembrane</keyword>
<dbReference type="EMBL" id="JARJCM010000117">
    <property type="protein sequence ID" value="KAJ7027971.1"/>
    <property type="molecule type" value="Genomic_DNA"/>
</dbReference>
<organism evidence="2 3">
    <name type="scientific">Mycena alexandri</name>
    <dbReference type="NCBI Taxonomy" id="1745969"/>
    <lineage>
        <taxon>Eukaryota</taxon>
        <taxon>Fungi</taxon>
        <taxon>Dikarya</taxon>
        <taxon>Basidiomycota</taxon>
        <taxon>Agaricomycotina</taxon>
        <taxon>Agaricomycetes</taxon>
        <taxon>Agaricomycetidae</taxon>
        <taxon>Agaricales</taxon>
        <taxon>Marasmiineae</taxon>
        <taxon>Mycenaceae</taxon>
        <taxon>Mycena</taxon>
    </lineage>
</organism>
<sequence>MTANLSVDLSTTLGADEIGVLFSYFLFGVATSQAYVYYSRFPNDSVKLKTLVAIVWLAELGRIVCVGSGLFTYTIFNYGHLETVVGPLPKSLDTAILIGGIPIICVQGFFSFRIYAFSKRFFVPIFIWVVTSMRCISGTALMVTSLRMKSIVEFEMQWGWLFTAFWGFSVASDRPSGQKRTVALIDKLILWTLETGMLTSVTIILEVICFHTMKDNCLSSRAFY</sequence>
<comment type="caution">
    <text evidence="2">The sequence shown here is derived from an EMBL/GenBank/DDBJ whole genome shotgun (WGS) entry which is preliminary data.</text>
</comment>
<feature type="transmembrane region" description="Helical" evidence="1">
    <location>
        <begin position="96"/>
        <end position="115"/>
    </location>
</feature>
<feature type="transmembrane region" description="Helical" evidence="1">
    <location>
        <begin position="122"/>
        <end position="146"/>
    </location>
</feature>
<evidence type="ECO:0000313" key="2">
    <source>
        <dbReference type="EMBL" id="KAJ7027971.1"/>
    </source>
</evidence>
<protein>
    <submittedName>
        <fullName evidence="2">Uncharacterized protein</fullName>
    </submittedName>
</protein>
<keyword evidence="3" id="KW-1185">Reference proteome</keyword>
<dbReference type="AlphaFoldDB" id="A0AAD6SJF9"/>
<evidence type="ECO:0000313" key="3">
    <source>
        <dbReference type="Proteomes" id="UP001218188"/>
    </source>
</evidence>
<name>A0AAD6SJF9_9AGAR</name>
<dbReference type="PANTHER" id="PTHR40465">
    <property type="entry name" value="CHROMOSOME 1, WHOLE GENOME SHOTGUN SEQUENCE"/>
    <property type="match status" value="1"/>
</dbReference>
<dbReference type="PANTHER" id="PTHR40465:SF1">
    <property type="entry name" value="DUF6534 DOMAIN-CONTAINING PROTEIN"/>
    <property type="match status" value="1"/>
</dbReference>
<keyword evidence="1" id="KW-0472">Membrane</keyword>
<dbReference type="Proteomes" id="UP001218188">
    <property type="component" value="Unassembled WGS sequence"/>
</dbReference>